<evidence type="ECO:0008006" key="2">
    <source>
        <dbReference type="Google" id="ProtNLM"/>
    </source>
</evidence>
<organism evidence="1">
    <name type="scientific">Palmaria palmata</name>
    <name type="common">Dulse</name>
    <name type="synonym">Rhodymenia palmata</name>
    <dbReference type="NCBI Taxonomy" id="2822"/>
    <lineage>
        <taxon>Eukaryota</taxon>
        <taxon>Rhodophyta</taxon>
        <taxon>Florideophyceae</taxon>
        <taxon>Nemaliophycidae</taxon>
        <taxon>Palmariales</taxon>
        <taxon>Palmariaceae</taxon>
        <taxon>Palmaria</taxon>
    </lineage>
</organism>
<proteinExistence type="predicted"/>
<dbReference type="RefSeq" id="YP_009294250.1">
    <property type="nucleotide sequence ID" value="NC_031147.1"/>
</dbReference>
<dbReference type="AlphaFoldDB" id="A0A1C9CH22"/>
<sequence length="401" mass="47574">MVIKNNTRKNNLSGINEVNTSYYYLYNLQKRIYQASKEGHFSLAHSLQKLLLYLPSIKLLAKSTLKQKIEHIKKDNNSAIKKKILSVSVDKQLIYWCLEAEWIPKIHHTVQKQVYKYQNKFAKLFLDAFLINANICLNTLSHQHLSHKLQQVRIVQESIQGFLKQDSFSNYTKRQTSLIRLNIAKVDHLYQLLNLILFNGNHWHYFRQSKITMPTLTTSIIFFKSLVFNRYMYVNKKILTVVKINLMAFSQSIGSVFQSTKENYSTMQYLETIDCINNHNYYQTECLSLYRINLIDSIKKELHQNIKDLLFHKDNLGRLRINNNLTIHLMVDKVKLLVSRFSSHNIVTEEKGNFSKTIKMVIETCYYWLKKKYRRPKSYQVKVTLYLLKLRLKNIVKLSDR</sequence>
<name>A0A1C9CH22_PALPL</name>
<keyword evidence="1" id="KW-0934">Plastid</keyword>
<protein>
    <recommendedName>
        <fullName evidence="2">Reverse transcriptase N-terminal domain-containing protein</fullName>
    </recommendedName>
</protein>
<geneLocation type="plastid" evidence="1"/>
<reference evidence="1" key="1">
    <citation type="journal article" date="2018" name="PLoS ONE">
        <title>Plastid genome analysis of three Nemaliophycidae red algal species suggests environmental adaptation for iron limited habitats.</title>
        <authorList>
            <person name="Cho C.H."/>
            <person name="Choi J.W."/>
            <person name="Lam D.W."/>
            <person name="Kim K.M."/>
            <person name="Yoon H.S."/>
        </authorList>
    </citation>
    <scope>NUCLEOTIDE SEQUENCE</scope>
</reference>
<dbReference type="GeneID" id="29070344"/>
<evidence type="ECO:0000313" key="1">
    <source>
        <dbReference type="EMBL" id="AOM67690.1"/>
    </source>
</evidence>
<dbReference type="EMBL" id="KX284726">
    <property type="protein sequence ID" value="AOM67690.1"/>
    <property type="molecule type" value="Genomic_DNA"/>
</dbReference>
<gene>
    <name evidence="1" type="primary">orf402</name>
    <name evidence="1" type="ORF">Palma_058</name>
</gene>
<accession>A0A1C9CH22</accession>